<dbReference type="GO" id="GO:0003723">
    <property type="term" value="F:RNA binding"/>
    <property type="evidence" value="ECO:0007669"/>
    <property type="project" value="InterPro"/>
</dbReference>
<dbReference type="InterPro" id="IPR012337">
    <property type="entry name" value="RNaseH-like_sf"/>
</dbReference>
<dbReference type="SMART" id="SM01163">
    <property type="entry name" value="DUF1785"/>
    <property type="match status" value="1"/>
</dbReference>
<evidence type="ECO:0000313" key="6">
    <source>
        <dbReference type="Proteomes" id="UP001212841"/>
    </source>
</evidence>
<gene>
    <name evidence="5" type="ORF">HK097_011086</name>
</gene>
<evidence type="ECO:0000256" key="1">
    <source>
        <dbReference type="RuleBase" id="RU361178"/>
    </source>
</evidence>
<name>A0AAD5S6U3_9FUNG</name>
<comment type="similarity">
    <text evidence="1">Belongs to the argonaute family.</text>
</comment>
<evidence type="ECO:0000259" key="4">
    <source>
        <dbReference type="PROSITE" id="PS50822"/>
    </source>
</evidence>
<dbReference type="Proteomes" id="UP001212841">
    <property type="component" value="Unassembled WGS sequence"/>
</dbReference>
<accession>A0AAD5S6U3</accession>
<evidence type="ECO:0000259" key="3">
    <source>
        <dbReference type="PROSITE" id="PS50821"/>
    </source>
</evidence>
<feature type="domain" description="PAZ" evidence="3">
    <location>
        <begin position="262"/>
        <end position="376"/>
    </location>
</feature>
<dbReference type="PANTHER" id="PTHR22891">
    <property type="entry name" value="EUKARYOTIC TRANSLATION INITIATION FACTOR 2C"/>
    <property type="match status" value="1"/>
</dbReference>
<dbReference type="Pfam" id="PF02170">
    <property type="entry name" value="PAZ"/>
    <property type="match status" value="1"/>
</dbReference>
<dbReference type="SMART" id="SM00949">
    <property type="entry name" value="PAZ"/>
    <property type="match status" value="1"/>
</dbReference>
<dbReference type="InterPro" id="IPR032473">
    <property type="entry name" value="Argonaute_Mid_dom"/>
</dbReference>
<dbReference type="SMART" id="SM00950">
    <property type="entry name" value="Piwi"/>
    <property type="match status" value="1"/>
</dbReference>
<reference evidence="5" key="1">
    <citation type="submission" date="2020-05" db="EMBL/GenBank/DDBJ databases">
        <title>Phylogenomic resolution of chytrid fungi.</title>
        <authorList>
            <person name="Stajich J.E."/>
            <person name="Amses K."/>
            <person name="Simmons R."/>
            <person name="Seto K."/>
            <person name="Myers J."/>
            <person name="Bonds A."/>
            <person name="Quandt C.A."/>
            <person name="Barry K."/>
            <person name="Liu P."/>
            <person name="Grigoriev I."/>
            <person name="Longcore J.E."/>
            <person name="James T.Y."/>
        </authorList>
    </citation>
    <scope>NUCLEOTIDE SEQUENCE</scope>
    <source>
        <strain evidence="5">JEL0318</strain>
    </source>
</reference>
<keyword evidence="6" id="KW-1185">Reference proteome</keyword>
<dbReference type="SUPFAM" id="SSF53098">
    <property type="entry name" value="Ribonuclease H-like"/>
    <property type="match status" value="1"/>
</dbReference>
<comment type="caution">
    <text evidence="5">The sequence shown here is derived from an EMBL/GenBank/DDBJ whole genome shotgun (WGS) entry which is preliminary data.</text>
</comment>
<dbReference type="Gene3D" id="3.30.420.10">
    <property type="entry name" value="Ribonuclease H-like superfamily/Ribonuclease H"/>
    <property type="match status" value="2"/>
</dbReference>
<dbReference type="Pfam" id="PF02171">
    <property type="entry name" value="Piwi"/>
    <property type="match status" value="2"/>
</dbReference>
<dbReference type="InterPro" id="IPR032474">
    <property type="entry name" value="Argonaute_N"/>
</dbReference>
<dbReference type="InterPro" id="IPR014811">
    <property type="entry name" value="ArgoL1"/>
</dbReference>
<dbReference type="Pfam" id="PF16486">
    <property type="entry name" value="ArgoN"/>
    <property type="match status" value="1"/>
</dbReference>
<dbReference type="InterPro" id="IPR003165">
    <property type="entry name" value="Piwi"/>
</dbReference>
<feature type="compositionally biased region" description="Polar residues" evidence="2">
    <location>
        <begin position="1"/>
        <end position="10"/>
    </location>
</feature>
<dbReference type="InterPro" id="IPR036397">
    <property type="entry name" value="RNaseH_sf"/>
</dbReference>
<dbReference type="Gene3D" id="2.170.260.10">
    <property type="entry name" value="paz domain"/>
    <property type="match status" value="1"/>
</dbReference>
<dbReference type="EMBL" id="JADGJD010000885">
    <property type="protein sequence ID" value="KAJ3047878.1"/>
    <property type="molecule type" value="Genomic_DNA"/>
</dbReference>
<dbReference type="Gene3D" id="3.40.50.2300">
    <property type="match status" value="1"/>
</dbReference>
<organism evidence="5 6">
    <name type="scientific">Rhizophlyctis rosea</name>
    <dbReference type="NCBI Taxonomy" id="64517"/>
    <lineage>
        <taxon>Eukaryota</taxon>
        <taxon>Fungi</taxon>
        <taxon>Fungi incertae sedis</taxon>
        <taxon>Chytridiomycota</taxon>
        <taxon>Chytridiomycota incertae sedis</taxon>
        <taxon>Chytridiomycetes</taxon>
        <taxon>Rhizophlyctidales</taxon>
        <taxon>Rhizophlyctidaceae</taxon>
        <taxon>Rhizophlyctis</taxon>
    </lineage>
</organism>
<sequence length="896" mass="101558">MASIEHTSSPGVEMETGVEPIPRRPGYGTAGTPTHRPLKSNFFRLELPGKDVFFYSFQIVNANPRRGANTLPMPVKKGRQVFAAFIKAHRRIFDGANQFAVSVILRPLTSASFCWVYDGGKEMYTPARLPIGEEETLLVVELPDERPNKPPEKFNVTIMFVERITFAALRCYMQPLEPSAEPPSEPDKALKALQVIMRHYPAMQTEVVTTRRSLYKRNMPRPTDLGDGVEAWNGLTIAARPCAGGLFALADISSGTYMKPNFLHELVQEVLRHTPRRRLLPDQCRDLEKVFKTLKVETAVRANMRRRYRISGITLTPASDTFFRRTVDGREEQISVENYYRQEYNLGLQFPHLPCIIKDGPSGKTYVPVEICKMLPNQRMARKLNPEQTARMIRHAVTRPSDRFNRIQTATNEFLTAPDGPRYSNDHMRAFDVKMATMPTEVPARVLPHPDLVMRTGGFEPADRGNVGVWNLQNKEVYQARTLDEWSIVSFVNQQDFDERRIDKFVKNFAETAGRTGLRIRDIRPALRWGNARDLDSVQRVLRSAAKVGNRWVQLMLVILPTKDAKLYGEVKRVGDTEVGVVTQCLQVSKLMDFERKNGAQFYANVVLKINAKLGGINTILRDGSLDNMIPPRTIVMGADMTHPGPGDRSKPSIAAVVASMDPDITTFAAVSCLQFPYGDPPTRQDAIGEDDLAGMIHELLQKYKARNGFLPERILFYRDGVSSGQFERVRLEETLGIFQGASKSDEFDADGRPVFEYEPKLTFVTVQKRHSARFVPVDPRDGDRKTGNVKAGTVVDRDHVLMDENGFNADALQQLTYRLCYLYARATRSVSIVPPVYYADLVCTRARLYFKDVEWSEVGSSHSLSVDAWRERWNRAKREVEETMYFSELMSIAIV</sequence>
<dbReference type="InterPro" id="IPR003100">
    <property type="entry name" value="PAZ_dom"/>
</dbReference>
<dbReference type="Pfam" id="PF16487">
    <property type="entry name" value="ArgoMid"/>
    <property type="match status" value="1"/>
</dbReference>
<dbReference type="PROSITE" id="PS50821">
    <property type="entry name" value="PAZ"/>
    <property type="match status" value="1"/>
</dbReference>
<dbReference type="Pfam" id="PF08699">
    <property type="entry name" value="ArgoL1"/>
    <property type="match status" value="1"/>
</dbReference>
<dbReference type="InterPro" id="IPR036085">
    <property type="entry name" value="PAZ_dom_sf"/>
</dbReference>
<dbReference type="PROSITE" id="PS50822">
    <property type="entry name" value="PIWI"/>
    <property type="match status" value="1"/>
</dbReference>
<evidence type="ECO:0000313" key="5">
    <source>
        <dbReference type="EMBL" id="KAJ3047878.1"/>
    </source>
</evidence>
<proteinExistence type="inferred from homology"/>
<dbReference type="CDD" id="cd02846">
    <property type="entry name" value="PAZ_argonaute_like"/>
    <property type="match status" value="1"/>
</dbReference>
<feature type="domain" description="Piwi" evidence="4">
    <location>
        <begin position="555"/>
        <end position="852"/>
    </location>
</feature>
<protein>
    <submittedName>
        <fullName evidence="5">Uncharacterized protein</fullName>
    </submittedName>
</protein>
<feature type="region of interest" description="Disordered" evidence="2">
    <location>
        <begin position="1"/>
        <end position="35"/>
    </location>
</feature>
<evidence type="ECO:0000256" key="2">
    <source>
        <dbReference type="SAM" id="MobiDB-lite"/>
    </source>
</evidence>
<dbReference type="AlphaFoldDB" id="A0AAD5S6U3"/>
<dbReference type="SUPFAM" id="SSF101690">
    <property type="entry name" value="PAZ domain"/>
    <property type="match status" value="1"/>
</dbReference>